<dbReference type="EMBL" id="JACSPO010000008">
    <property type="protein sequence ID" value="MBD8063134.1"/>
    <property type="molecule type" value="Genomic_DNA"/>
</dbReference>
<evidence type="ECO:0000256" key="4">
    <source>
        <dbReference type="SAM" id="MobiDB-lite"/>
    </source>
</evidence>
<accession>A0ABR8Z5P9</accession>
<organism evidence="5 6">
    <name type="scientific">Oceanitalea stevensii</name>
    <dbReference type="NCBI Taxonomy" id="2763072"/>
    <lineage>
        <taxon>Bacteria</taxon>
        <taxon>Bacillati</taxon>
        <taxon>Actinomycetota</taxon>
        <taxon>Actinomycetes</taxon>
        <taxon>Micrococcales</taxon>
        <taxon>Bogoriellaceae</taxon>
        <taxon>Georgenia</taxon>
    </lineage>
</organism>
<dbReference type="RefSeq" id="WP_251840237.1">
    <property type="nucleotide sequence ID" value="NZ_JACSPO010000008.1"/>
</dbReference>
<evidence type="ECO:0000256" key="1">
    <source>
        <dbReference type="ARBA" id="ARBA00023125"/>
    </source>
</evidence>
<comment type="caution">
    <text evidence="5">The sequence shown here is derived from an EMBL/GenBank/DDBJ whole genome shotgun (WGS) entry which is preliminary data.</text>
</comment>
<evidence type="ECO:0000256" key="2">
    <source>
        <dbReference type="PROSITE-ProRule" id="PRU00252"/>
    </source>
</evidence>
<dbReference type="CDD" id="cd04496">
    <property type="entry name" value="SSB_OBF"/>
    <property type="match status" value="1"/>
</dbReference>
<evidence type="ECO:0000313" key="6">
    <source>
        <dbReference type="Proteomes" id="UP000661894"/>
    </source>
</evidence>
<dbReference type="Proteomes" id="UP000661894">
    <property type="component" value="Unassembled WGS sequence"/>
</dbReference>
<keyword evidence="6" id="KW-1185">Reference proteome</keyword>
<dbReference type="PANTHER" id="PTHR10302">
    <property type="entry name" value="SINGLE-STRANDED DNA-BINDING PROTEIN"/>
    <property type="match status" value="1"/>
</dbReference>
<dbReference type="SUPFAM" id="SSF50249">
    <property type="entry name" value="Nucleic acid-binding proteins"/>
    <property type="match status" value="1"/>
</dbReference>
<dbReference type="Pfam" id="PF00436">
    <property type="entry name" value="SSB"/>
    <property type="match status" value="1"/>
</dbReference>
<name>A0ABR8Z5P9_9MICO</name>
<feature type="region of interest" description="Disordered" evidence="4">
    <location>
        <begin position="128"/>
        <end position="167"/>
    </location>
</feature>
<gene>
    <name evidence="5" type="ORF">H9624_12485</name>
</gene>
<dbReference type="InterPro" id="IPR000424">
    <property type="entry name" value="Primosome_PriB/ssb"/>
</dbReference>
<evidence type="ECO:0000256" key="3">
    <source>
        <dbReference type="RuleBase" id="RU000524"/>
    </source>
</evidence>
<dbReference type="InterPro" id="IPR011344">
    <property type="entry name" value="ssDNA-bd"/>
</dbReference>
<keyword evidence="1 2" id="KW-0238">DNA-binding</keyword>
<sequence>MSDTNQITVRGRVGTDPEIVITPNDREVTKFRLACTRSYRDSASGEWRETGTEWFTVKTWGPNGKFVQRSIRRGMPVLVQGIFSSEEWAGPERTSHTNVITAGVIAVDIKYGLVTYAKVIEQAPAEAFAAGEPAPGADEERDPEDGGAPVGEGLEPADPWEKAPVEV</sequence>
<dbReference type="NCBIfam" id="TIGR00621">
    <property type="entry name" value="ssb"/>
    <property type="match status" value="1"/>
</dbReference>
<dbReference type="PANTHER" id="PTHR10302:SF0">
    <property type="entry name" value="SINGLE-STRANDED DNA-BINDING PROTEIN, MITOCHONDRIAL"/>
    <property type="match status" value="1"/>
</dbReference>
<dbReference type="PROSITE" id="PS50935">
    <property type="entry name" value="SSB"/>
    <property type="match status" value="1"/>
</dbReference>
<dbReference type="GO" id="GO:0003677">
    <property type="term" value="F:DNA binding"/>
    <property type="evidence" value="ECO:0007669"/>
    <property type="project" value="UniProtKB-KW"/>
</dbReference>
<dbReference type="Gene3D" id="2.40.50.140">
    <property type="entry name" value="Nucleic acid-binding proteins"/>
    <property type="match status" value="1"/>
</dbReference>
<proteinExistence type="predicted"/>
<protein>
    <recommendedName>
        <fullName evidence="3">Single-stranded DNA-binding protein</fullName>
    </recommendedName>
</protein>
<dbReference type="InterPro" id="IPR012340">
    <property type="entry name" value="NA-bd_OB-fold"/>
</dbReference>
<reference evidence="5 6" key="1">
    <citation type="submission" date="2020-08" db="EMBL/GenBank/DDBJ databases">
        <title>A Genomic Blueprint of the Chicken Gut Microbiome.</title>
        <authorList>
            <person name="Gilroy R."/>
            <person name="Ravi A."/>
            <person name="Getino M."/>
            <person name="Pursley I."/>
            <person name="Horton D.L."/>
            <person name="Alikhan N.-F."/>
            <person name="Baker D."/>
            <person name="Gharbi K."/>
            <person name="Hall N."/>
            <person name="Watson M."/>
            <person name="Adriaenssens E.M."/>
            <person name="Foster-Nyarko E."/>
            <person name="Jarju S."/>
            <person name="Secka A."/>
            <person name="Antonio M."/>
            <person name="Oren A."/>
            <person name="Chaudhuri R."/>
            <person name="La Ragione R.M."/>
            <person name="Hildebrand F."/>
            <person name="Pallen M.J."/>
        </authorList>
    </citation>
    <scope>NUCLEOTIDE SEQUENCE [LARGE SCALE GENOMIC DNA]</scope>
    <source>
        <strain evidence="5 6">Sa1BUA1</strain>
    </source>
</reference>
<evidence type="ECO:0000313" key="5">
    <source>
        <dbReference type="EMBL" id="MBD8063134.1"/>
    </source>
</evidence>